<comment type="caution">
    <text evidence="2">The sequence shown here is derived from an EMBL/GenBank/DDBJ whole genome shotgun (WGS) entry which is preliminary data.</text>
</comment>
<dbReference type="InterPro" id="IPR053222">
    <property type="entry name" value="Zygotic_Embryogenesis-Asso"/>
</dbReference>
<dbReference type="Pfam" id="PF07735">
    <property type="entry name" value="FBA_2"/>
    <property type="match status" value="1"/>
</dbReference>
<dbReference type="CTD" id="78777173"/>
<organism evidence="2 3">
    <name type="scientific">Caenorhabditis remanei</name>
    <name type="common">Caenorhabditis vulgaris</name>
    <dbReference type="NCBI Taxonomy" id="31234"/>
    <lineage>
        <taxon>Eukaryota</taxon>
        <taxon>Metazoa</taxon>
        <taxon>Ecdysozoa</taxon>
        <taxon>Nematoda</taxon>
        <taxon>Chromadorea</taxon>
        <taxon>Rhabditida</taxon>
        <taxon>Rhabditina</taxon>
        <taxon>Rhabditomorpha</taxon>
        <taxon>Rhabditoidea</taxon>
        <taxon>Rhabditidae</taxon>
        <taxon>Peloderinae</taxon>
        <taxon>Caenorhabditis</taxon>
    </lineage>
</organism>
<dbReference type="GeneID" id="78777173"/>
<sequence length="371" mass="43637">MTTEFPLLRLPYLVLMPVLEQMEFMERIALSLLSKRSRMFLKLIEMKSKYINLILMDNRIEMGVCCDNNQEWRLLHYIDEYPQRNFVYRDEILISWCPGSPLKVDYVISIMDVMHCKSINQFIVEDISEHDSIPIVAKLPKIDEVVVEYDLCSNVLSDEALLQKERILLKILKSVLPVSSAVTVSYRFQNRNHLLEILKGNFDAVILKHFDKLITLNDLCITNTKVLELHKVTLEIRDLNRYFKLWTKKICNDRLEYLEVRTYSNTSMDLLLDGLNAVPVPIETKREFRVLGNVKEMRWDEEITAEFDIKRADGRTATIRFGKSDVDNYIHFYVWPESTNHTINLEPNQFSLSLFSTICNSCVELFERTFL</sequence>
<gene>
    <name evidence="2" type="ORF">GCK72_021232</name>
</gene>
<protein>
    <recommendedName>
        <fullName evidence="1">F-box domain-containing protein</fullName>
    </recommendedName>
</protein>
<dbReference type="PANTHER" id="PTHR22899:SF1">
    <property type="entry name" value="F-BOX ASSOCIATED DOMAIN-CONTAINING PROTEIN"/>
    <property type="match status" value="1"/>
</dbReference>
<proteinExistence type="predicted"/>
<dbReference type="EMBL" id="WUAV01000005">
    <property type="protein sequence ID" value="KAF1754669.1"/>
    <property type="molecule type" value="Genomic_DNA"/>
</dbReference>
<evidence type="ECO:0000313" key="3">
    <source>
        <dbReference type="Proteomes" id="UP000483820"/>
    </source>
</evidence>
<feature type="domain" description="F-box" evidence="1">
    <location>
        <begin position="4"/>
        <end position="53"/>
    </location>
</feature>
<evidence type="ECO:0000313" key="2">
    <source>
        <dbReference type="EMBL" id="KAF1754669.1"/>
    </source>
</evidence>
<dbReference type="PANTHER" id="PTHR22899">
    <property type="entry name" value="CYCLIN-RELATED F-BOX FAMILY"/>
    <property type="match status" value="1"/>
</dbReference>
<dbReference type="Pfam" id="PF00646">
    <property type="entry name" value="F-box"/>
    <property type="match status" value="1"/>
</dbReference>
<name>A0A6A5GK17_CAERE</name>
<accession>A0A6A5GK17</accession>
<dbReference type="KEGG" id="crq:GCK72_021232"/>
<dbReference type="InterPro" id="IPR001810">
    <property type="entry name" value="F-box_dom"/>
</dbReference>
<evidence type="ECO:0000259" key="1">
    <source>
        <dbReference type="PROSITE" id="PS50181"/>
    </source>
</evidence>
<dbReference type="PROSITE" id="PS50181">
    <property type="entry name" value="FBOX"/>
    <property type="match status" value="1"/>
</dbReference>
<reference evidence="2 3" key="1">
    <citation type="submission" date="2019-12" db="EMBL/GenBank/DDBJ databases">
        <title>Chromosome-level assembly of the Caenorhabditis remanei genome.</title>
        <authorList>
            <person name="Teterina A.A."/>
            <person name="Willis J.H."/>
            <person name="Phillips P.C."/>
        </authorList>
    </citation>
    <scope>NUCLEOTIDE SEQUENCE [LARGE SCALE GENOMIC DNA]</scope>
    <source>
        <strain evidence="2 3">PX506</strain>
        <tissue evidence="2">Whole organism</tissue>
    </source>
</reference>
<dbReference type="InterPro" id="IPR012885">
    <property type="entry name" value="F-box_Sdz-33"/>
</dbReference>
<dbReference type="AlphaFoldDB" id="A0A6A5GK17"/>
<dbReference type="RefSeq" id="XP_053583037.1">
    <property type="nucleotide sequence ID" value="XM_053734124.1"/>
</dbReference>
<dbReference type="Proteomes" id="UP000483820">
    <property type="component" value="Chromosome V"/>
</dbReference>